<dbReference type="OrthoDB" id="127185at2"/>
<dbReference type="AlphaFoldDB" id="A0A1Y6BFT8"/>
<dbReference type="Pfam" id="PF07631">
    <property type="entry name" value="PSD4"/>
    <property type="match status" value="1"/>
</dbReference>
<keyword evidence="1" id="KW-0732">Signal</keyword>
<feature type="domain" description="DUF1588" evidence="4">
    <location>
        <begin position="375"/>
        <end position="472"/>
    </location>
</feature>
<sequence length="567" mass="63887">MVRKSLILSLPILLSQVACTQLGFELNRKENKPTQTEEQQFPPATVSEETIAEMDQKLIDRVNIDPKCEEQASSSPSIRTLTREEYLTTVTSRLSIDLAEVDIASELPLNSIEKGFRNIAELNQISRGRLEQYLDASELVAEQFILQSPNVFNCGQAPGNCVDQWLKSELTVIWRQAIAAEDYEELIAFFEENGSNEAAFKLLVQRVIMSPNFLTIRELGSGGQLSSYELLSSLAFSMWGQGPDKELIQEAANTAFDTREKVEAKVRQMMKDDRFDIGLKRFLEAWLETDRIHRTNNSEETFPGFTNNLKGKLEEDVFLVFRYLIDNDMDTFENIVKVDFTFTSSEVAQIYGLNRHESGVQFRNSDMYALQDSAKGLMSLPGIVSGLSTNNNSNIPMRGNFVLSKVLCTELPEPSAEILEQSAGLLPDMNLSARDSLQKQTEIPACYGCHESINGIGFGLENLSPIGKVRSMDDHQKPVNAISNYVQTNRETIEFNGAQGMNDLLSISERAQQCMATQIFRFSYGRFESTEDKCTIAKSRILAWDQGTKFSDILVNLYTSPLFMQRK</sequence>
<dbReference type="Pfam" id="PF07627">
    <property type="entry name" value="PSCyt3"/>
    <property type="match status" value="1"/>
</dbReference>
<gene>
    <name evidence="6" type="ORF">SAMN06296036_103212</name>
</gene>
<proteinExistence type="predicted"/>
<dbReference type="Pfam" id="PF07624">
    <property type="entry name" value="PSD2"/>
    <property type="match status" value="1"/>
</dbReference>
<protein>
    <recommendedName>
        <fullName evidence="8">DUF1592 domain-containing protein</fullName>
    </recommendedName>
</protein>
<feature type="domain" description="DUF1587" evidence="3">
    <location>
        <begin position="79"/>
        <end position="144"/>
    </location>
</feature>
<dbReference type="InterPro" id="IPR013042">
    <property type="entry name" value="DUF1592"/>
</dbReference>
<evidence type="ECO:0000313" key="7">
    <source>
        <dbReference type="Proteomes" id="UP000192907"/>
    </source>
</evidence>
<evidence type="ECO:0000313" key="6">
    <source>
        <dbReference type="EMBL" id="SMF01816.1"/>
    </source>
</evidence>
<organism evidence="6 7">
    <name type="scientific">Pseudobacteriovorax antillogorgiicola</name>
    <dbReference type="NCBI Taxonomy" id="1513793"/>
    <lineage>
        <taxon>Bacteria</taxon>
        <taxon>Pseudomonadati</taxon>
        <taxon>Bdellovibrionota</taxon>
        <taxon>Oligoflexia</taxon>
        <taxon>Oligoflexales</taxon>
        <taxon>Pseudobacteriovoracaceae</taxon>
        <taxon>Pseudobacteriovorax</taxon>
    </lineage>
</organism>
<dbReference type="InterPro" id="IPR013039">
    <property type="entry name" value="DUF1588"/>
</dbReference>
<dbReference type="Proteomes" id="UP000192907">
    <property type="component" value="Unassembled WGS sequence"/>
</dbReference>
<keyword evidence="7" id="KW-1185">Reference proteome</keyword>
<accession>A0A1Y6BFT8</accession>
<feature type="domain" description="DUF1592" evidence="5">
    <location>
        <begin position="225"/>
        <end position="353"/>
    </location>
</feature>
<dbReference type="RefSeq" id="WP_132315993.1">
    <property type="nucleotide sequence ID" value="NZ_FWZT01000003.1"/>
</dbReference>
<evidence type="ECO:0000259" key="3">
    <source>
        <dbReference type="Pfam" id="PF07626"/>
    </source>
</evidence>
<feature type="domain" description="DUF1585" evidence="2">
    <location>
        <begin position="494"/>
        <end position="563"/>
    </location>
</feature>
<evidence type="ECO:0000259" key="4">
    <source>
        <dbReference type="Pfam" id="PF07627"/>
    </source>
</evidence>
<evidence type="ECO:0000259" key="2">
    <source>
        <dbReference type="Pfam" id="PF07624"/>
    </source>
</evidence>
<dbReference type="Pfam" id="PF07626">
    <property type="entry name" value="PSD3"/>
    <property type="match status" value="1"/>
</dbReference>
<name>A0A1Y6BFT8_9BACT</name>
<feature type="chain" id="PRO_5013232462" description="DUF1592 domain-containing protein" evidence="1">
    <location>
        <begin position="21"/>
        <end position="567"/>
    </location>
</feature>
<evidence type="ECO:0000259" key="5">
    <source>
        <dbReference type="Pfam" id="PF07631"/>
    </source>
</evidence>
<dbReference type="InterPro" id="IPR013036">
    <property type="entry name" value="DUF1587"/>
</dbReference>
<dbReference type="STRING" id="1513793.SAMN06296036_103212"/>
<dbReference type="EMBL" id="FWZT01000003">
    <property type="protein sequence ID" value="SMF01816.1"/>
    <property type="molecule type" value="Genomic_DNA"/>
</dbReference>
<evidence type="ECO:0000256" key="1">
    <source>
        <dbReference type="SAM" id="SignalP"/>
    </source>
</evidence>
<dbReference type="InterPro" id="IPR011478">
    <property type="entry name" value="DUF1585"/>
</dbReference>
<evidence type="ECO:0008006" key="8">
    <source>
        <dbReference type="Google" id="ProtNLM"/>
    </source>
</evidence>
<feature type="signal peptide" evidence="1">
    <location>
        <begin position="1"/>
        <end position="20"/>
    </location>
</feature>
<reference evidence="7" key="1">
    <citation type="submission" date="2017-04" db="EMBL/GenBank/DDBJ databases">
        <authorList>
            <person name="Varghese N."/>
            <person name="Submissions S."/>
        </authorList>
    </citation>
    <scope>NUCLEOTIDE SEQUENCE [LARGE SCALE GENOMIC DNA]</scope>
    <source>
        <strain evidence="7">RKEM611</strain>
    </source>
</reference>